<evidence type="ECO:0000313" key="1">
    <source>
        <dbReference type="EMBL" id="CAE7777325.1"/>
    </source>
</evidence>
<sequence length="276" mass="30544">MYASEHIFDAFTDPMSFSKELEVALDYVAKQPQQLSSYGPHALTCVALAAVSAPSIQWDSLYAACRQIAKKGLRHASPASLTRLCWVLACAVHRDEELLATIGEEIAERPSDFQVEELAKCVYAYSELKVFHESMLAAATVELMWRIDQLSARSLAHVAVAMARLNYCKQPMFDWLANSICRRPERTLDDLSSVVWAFAKASVQHERLCQVAAQAASSADAHTLTEEQHARLMWAFGKPNLEAPAVGLPRPLFHVGLANAQQVCDDMTPKDVPKDA</sequence>
<dbReference type="EMBL" id="CAJNIZ010047868">
    <property type="protein sequence ID" value="CAE7777325.1"/>
    <property type="molecule type" value="Genomic_DNA"/>
</dbReference>
<dbReference type="Proteomes" id="UP000649617">
    <property type="component" value="Unassembled WGS sequence"/>
</dbReference>
<evidence type="ECO:0000313" key="2">
    <source>
        <dbReference type="Proteomes" id="UP000649617"/>
    </source>
</evidence>
<dbReference type="GO" id="GO:0003723">
    <property type="term" value="F:RNA binding"/>
    <property type="evidence" value="ECO:0007669"/>
    <property type="project" value="TreeGrafter"/>
</dbReference>
<accession>A0A812YEZ3</accession>
<keyword evidence="2" id="KW-1185">Reference proteome</keyword>
<dbReference type="GO" id="GO:0005759">
    <property type="term" value="C:mitochondrial matrix"/>
    <property type="evidence" value="ECO:0007669"/>
    <property type="project" value="TreeGrafter"/>
</dbReference>
<dbReference type="InterPro" id="IPR050870">
    <property type="entry name" value="FAST_kinase"/>
</dbReference>
<gene>
    <name evidence="1" type="primary">TBRG4</name>
    <name evidence="1" type="ORF">SPIL2461_LOCUS23035</name>
</gene>
<dbReference type="PANTHER" id="PTHR21228:SF40">
    <property type="entry name" value="LD45607P"/>
    <property type="match status" value="1"/>
</dbReference>
<dbReference type="GO" id="GO:0035770">
    <property type="term" value="C:ribonucleoprotein granule"/>
    <property type="evidence" value="ECO:0007669"/>
    <property type="project" value="TreeGrafter"/>
</dbReference>
<reference evidence="1" key="1">
    <citation type="submission" date="2021-02" db="EMBL/GenBank/DDBJ databases">
        <authorList>
            <person name="Dougan E. K."/>
            <person name="Rhodes N."/>
            <person name="Thang M."/>
            <person name="Chan C."/>
        </authorList>
    </citation>
    <scope>NUCLEOTIDE SEQUENCE</scope>
</reference>
<comment type="caution">
    <text evidence="1">The sequence shown here is derived from an EMBL/GenBank/DDBJ whole genome shotgun (WGS) entry which is preliminary data.</text>
</comment>
<dbReference type="GO" id="GO:0044528">
    <property type="term" value="P:regulation of mitochondrial mRNA stability"/>
    <property type="evidence" value="ECO:0007669"/>
    <property type="project" value="TreeGrafter"/>
</dbReference>
<name>A0A812YEZ3_SYMPI</name>
<organism evidence="1 2">
    <name type="scientific">Symbiodinium pilosum</name>
    <name type="common">Dinoflagellate</name>
    <dbReference type="NCBI Taxonomy" id="2952"/>
    <lineage>
        <taxon>Eukaryota</taxon>
        <taxon>Sar</taxon>
        <taxon>Alveolata</taxon>
        <taxon>Dinophyceae</taxon>
        <taxon>Suessiales</taxon>
        <taxon>Symbiodiniaceae</taxon>
        <taxon>Symbiodinium</taxon>
    </lineage>
</organism>
<dbReference type="AlphaFoldDB" id="A0A812YEZ3"/>
<dbReference type="PANTHER" id="PTHR21228">
    <property type="entry name" value="FAST LEU-RICH DOMAIN-CONTAINING"/>
    <property type="match status" value="1"/>
</dbReference>
<dbReference type="GO" id="GO:0000963">
    <property type="term" value="P:mitochondrial RNA processing"/>
    <property type="evidence" value="ECO:0007669"/>
    <property type="project" value="TreeGrafter"/>
</dbReference>
<proteinExistence type="predicted"/>
<dbReference type="OrthoDB" id="10316056at2759"/>
<protein>
    <submittedName>
        <fullName evidence="1">TBRG4 protein</fullName>
    </submittedName>
</protein>